<accession>A0A8S1F836</accession>
<evidence type="ECO:0000313" key="3">
    <source>
        <dbReference type="Proteomes" id="UP000494206"/>
    </source>
</evidence>
<name>A0A8S1F836_9PELO</name>
<organism evidence="2 3">
    <name type="scientific">Caenorhabditis bovis</name>
    <dbReference type="NCBI Taxonomy" id="2654633"/>
    <lineage>
        <taxon>Eukaryota</taxon>
        <taxon>Metazoa</taxon>
        <taxon>Ecdysozoa</taxon>
        <taxon>Nematoda</taxon>
        <taxon>Chromadorea</taxon>
        <taxon>Rhabditida</taxon>
        <taxon>Rhabditina</taxon>
        <taxon>Rhabditomorpha</taxon>
        <taxon>Rhabditoidea</taxon>
        <taxon>Rhabditidae</taxon>
        <taxon>Peloderinae</taxon>
        <taxon>Caenorhabditis</taxon>
    </lineage>
</organism>
<proteinExistence type="predicted"/>
<keyword evidence="3" id="KW-1185">Reference proteome</keyword>
<sequence length="111" mass="13458">MIEDDDGWRGDQRVERIPMVPRNPMNQANNVSVADLNREREAFQREIKFQYTLYHTYNQMKEHFLSPFNRATFGRDDQNLPTIRIVVDFIEKLRVRILELERINEDKLYND</sequence>
<feature type="region of interest" description="Disordered" evidence="1">
    <location>
        <begin position="1"/>
        <end position="28"/>
    </location>
</feature>
<reference evidence="2 3" key="1">
    <citation type="submission" date="2020-04" db="EMBL/GenBank/DDBJ databases">
        <authorList>
            <person name="Laetsch R D."/>
            <person name="Stevens L."/>
            <person name="Kumar S."/>
            <person name="Blaxter L. M."/>
        </authorList>
    </citation>
    <scope>NUCLEOTIDE SEQUENCE [LARGE SCALE GENOMIC DNA]</scope>
</reference>
<feature type="compositionally biased region" description="Basic and acidic residues" evidence="1">
    <location>
        <begin position="7"/>
        <end position="16"/>
    </location>
</feature>
<evidence type="ECO:0000256" key="1">
    <source>
        <dbReference type="SAM" id="MobiDB-lite"/>
    </source>
</evidence>
<dbReference type="Proteomes" id="UP000494206">
    <property type="component" value="Unassembled WGS sequence"/>
</dbReference>
<protein>
    <submittedName>
        <fullName evidence="2">Uncharacterized protein</fullName>
    </submittedName>
</protein>
<gene>
    <name evidence="2" type="ORF">CBOVIS_LOCUS10223</name>
</gene>
<evidence type="ECO:0000313" key="2">
    <source>
        <dbReference type="EMBL" id="CAB3408441.1"/>
    </source>
</evidence>
<dbReference type="EMBL" id="CADEPM010000007">
    <property type="protein sequence ID" value="CAB3408441.1"/>
    <property type="molecule type" value="Genomic_DNA"/>
</dbReference>
<dbReference type="AlphaFoldDB" id="A0A8S1F836"/>
<comment type="caution">
    <text evidence="2">The sequence shown here is derived from an EMBL/GenBank/DDBJ whole genome shotgun (WGS) entry which is preliminary data.</text>
</comment>